<dbReference type="SUPFAM" id="SSF53474">
    <property type="entry name" value="alpha/beta-Hydrolases"/>
    <property type="match status" value="1"/>
</dbReference>
<evidence type="ECO:0000313" key="2">
    <source>
        <dbReference type="EMBL" id="MEW9856722.1"/>
    </source>
</evidence>
<dbReference type="Pfam" id="PF00561">
    <property type="entry name" value="Abhydrolase_1"/>
    <property type="match status" value="1"/>
</dbReference>
<sequence>MEPFAIETQDARIVGQRRHGAMRDPLVLVHGFGGSRQDWRPVIEALPPEWPIIIYDQRGFGESTAEAGAPFSHAEDLLAVLRALIVERADLCGVSLGGATVLGAALRAPDRVRRVALVSPMLAAWSWSAEWIELWKAIGRKARAGDMDGARRLWWAHPLFESARLTGHGDELRRAIEAFPGEQWIRDDQRDELPMVEHLHEIAHPTLLLTGAHDLPDFQLMADLITGSVAHLRRIDYQDAGHMLPLEKPGQVARDLTSFLASSG</sequence>
<accession>A0ABV3RFW3</accession>
<gene>
    <name evidence="2" type="ORF">ABUH87_16430</name>
</gene>
<dbReference type="EMBL" id="JBFNXR010000053">
    <property type="protein sequence ID" value="MEW9856722.1"/>
    <property type="molecule type" value="Genomic_DNA"/>
</dbReference>
<dbReference type="PANTHER" id="PTHR43798:SF33">
    <property type="entry name" value="HYDROLASE, PUTATIVE (AFU_ORTHOLOGUE AFUA_2G14860)-RELATED"/>
    <property type="match status" value="1"/>
</dbReference>
<dbReference type="InterPro" id="IPR029058">
    <property type="entry name" value="AB_hydrolase_fold"/>
</dbReference>
<feature type="domain" description="AB hydrolase-1" evidence="1">
    <location>
        <begin position="25"/>
        <end position="139"/>
    </location>
</feature>
<dbReference type="Proteomes" id="UP001556118">
    <property type="component" value="Unassembled WGS sequence"/>
</dbReference>
<name>A0ABV3RFW3_9SPHN</name>
<protein>
    <submittedName>
        <fullName evidence="2">Alpha/beta fold hydrolase</fullName>
    </submittedName>
</protein>
<dbReference type="Gene3D" id="3.40.50.1820">
    <property type="entry name" value="alpha/beta hydrolase"/>
    <property type="match status" value="1"/>
</dbReference>
<comment type="caution">
    <text evidence="2">The sequence shown here is derived from an EMBL/GenBank/DDBJ whole genome shotgun (WGS) entry which is preliminary data.</text>
</comment>
<organism evidence="2 3">
    <name type="scientific">Novosphingobium rhizovicinum</name>
    <dbReference type="NCBI Taxonomy" id="3228928"/>
    <lineage>
        <taxon>Bacteria</taxon>
        <taxon>Pseudomonadati</taxon>
        <taxon>Pseudomonadota</taxon>
        <taxon>Alphaproteobacteria</taxon>
        <taxon>Sphingomonadales</taxon>
        <taxon>Sphingomonadaceae</taxon>
        <taxon>Novosphingobium</taxon>
    </lineage>
</organism>
<dbReference type="RefSeq" id="WP_367775202.1">
    <property type="nucleotide sequence ID" value="NZ_JBFNXR010000053.1"/>
</dbReference>
<dbReference type="GO" id="GO:0016787">
    <property type="term" value="F:hydrolase activity"/>
    <property type="evidence" value="ECO:0007669"/>
    <property type="project" value="UniProtKB-KW"/>
</dbReference>
<dbReference type="InterPro" id="IPR050266">
    <property type="entry name" value="AB_hydrolase_sf"/>
</dbReference>
<evidence type="ECO:0000259" key="1">
    <source>
        <dbReference type="Pfam" id="PF00561"/>
    </source>
</evidence>
<proteinExistence type="predicted"/>
<keyword evidence="3" id="KW-1185">Reference proteome</keyword>
<evidence type="ECO:0000313" key="3">
    <source>
        <dbReference type="Proteomes" id="UP001556118"/>
    </source>
</evidence>
<dbReference type="InterPro" id="IPR000073">
    <property type="entry name" value="AB_hydrolase_1"/>
</dbReference>
<dbReference type="PANTHER" id="PTHR43798">
    <property type="entry name" value="MONOACYLGLYCEROL LIPASE"/>
    <property type="match status" value="1"/>
</dbReference>
<reference evidence="2 3" key="1">
    <citation type="submission" date="2024-06" db="EMBL/GenBank/DDBJ databases">
        <title>Novosphingobium rhizovicinus M1R2S20.</title>
        <authorList>
            <person name="Sun J.-Q."/>
        </authorList>
    </citation>
    <scope>NUCLEOTIDE SEQUENCE [LARGE SCALE GENOMIC DNA]</scope>
    <source>
        <strain evidence="2 3">M1R2S20</strain>
    </source>
</reference>
<keyword evidence="2" id="KW-0378">Hydrolase</keyword>
<dbReference type="PRINTS" id="PR00111">
    <property type="entry name" value="ABHYDROLASE"/>
</dbReference>